<evidence type="ECO:0000313" key="2">
    <source>
        <dbReference type="EMBL" id="CAF4364373.1"/>
    </source>
</evidence>
<dbReference type="EMBL" id="CAJNOK010043589">
    <property type="protein sequence ID" value="CAF1570158.1"/>
    <property type="molecule type" value="Genomic_DNA"/>
</dbReference>
<feature type="non-terminal residue" evidence="2">
    <location>
        <position position="15"/>
    </location>
</feature>
<sequence>MVEPCGIEFFRPDPV</sequence>
<gene>
    <name evidence="1" type="ORF">OVA965_LOCUS40312</name>
    <name evidence="2" type="ORF">TMI583_LOCUS41727</name>
</gene>
<accession>A0A8S2UVR2</accession>
<evidence type="ECO:0000313" key="1">
    <source>
        <dbReference type="EMBL" id="CAF1570158.1"/>
    </source>
</evidence>
<proteinExistence type="predicted"/>
<reference evidence="2" key="1">
    <citation type="submission" date="2021-02" db="EMBL/GenBank/DDBJ databases">
        <authorList>
            <person name="Nowell W R."/>
        </authorList>
    </citation>
    <scope>NUCLEOTIDE SEQUENCE</scope>
</reference>
<dbReference type="Proteomes" id="UP000682733">
    <property type="component" value="Unassembled WGS sequence"/>
</dbReference>
<dbReference type="Proteomes" id="UP000677228">
    <property type="component" value="Unassembled WGS sequence"/>
</dbReference>
<comment type="caution">
    <text evidence="2">The sequence shown here is derived from an EMBL/GenBank/DDBJ whole genome shotgun (WGS) entry which is preliminary data.</text>
</comment>
<dbReference type="EMBL" id="CAJOBA010066360">
    <property type="protein sequence ID" value="CAF4364373.1"/>
    <property type="molecule type" value="Genomic_DNA"/>
</dbReference>
<protein>
    <submittedName>
        <fullName evidence="2">Uncharacterized protein</fullName>
    </submittedName>
</protein>
<name>A0A8S2UVR2_9BILA</name>
<organism evidence="2 3">
    <name type="scientific">Didymodactylos carnosus</name>
    <dbReference type="NCBI Taxonomy" id="1234261"/>
    <lineage>
        <taxon>Eukaryota</taxon>
        <taxon>Metazoa</taxon>
        <taxon>Spiralia</taxon>
        <taxon>Gnathifera</taxon>
        <taxon>Rotifera</taxon>
        <taxon>Eurotatoria</taxon>
        <taxon>Bdelloidea</taxon>
        <taxon>Philodinida</taxon>
        <taxon>Philodinidae</taxon>
        <taxon>Didymodactylos</taxon>
    </lineage>
</organism>
<evidence type="ECO:0000313" key="3">
    <source>
        <dbReference type="Proteomes" id="UP000682733"/>
    </source>
</evidence>